<evidence type="ECO:0000313" key="17">
    <source>
        <dbReference type="WBParaSite" id="Gr19_v10_g7991.t1"/>
    </source>
</evidence>
<dbReference type="InterPro" id="IPR036179">
    <property type="entry name" value="Ig-like_dom_sf"/>
</dbReference>
<feature type="domain" description="Ig-like" evidence="14">
    <location>
        <begin position="4"/>
        <end position="108"/>
    </location>
</feature>
<keyword evidence="4" id="KW-0677">Repeat</keyword>
<dbReference type="InterPro" id="IPR036116">
    <property type="entry name" value="FN3_sf"/>
</dbReference>
<feature type="domain" description="Ig-like" evidence="14">
    <location>
        <begin position="448"/>
        <end position="538"/>
    </location>
</feature>
<protein>
    <submittedName>
        <fullName evidence="17">Uncharacterized protein</fullName>
    </submittedName>
</protein>
<dbReference type="InterPro" id="IPR003598">
    <property type="entry name" value="Ig_sub2"/>
</dbReference>
<dbReference type="WBParaSite" id="Gr19_v10_g7991.t1">
    <property type="protein sequence ID" value="Gr19_v10_g7991.t1"/>
    <property type="gene ID" value="Gr19_v10_g7991"/>
</dbReference>
<sequence length="1462" mass="163130">MLIPLISLIICSPFSSSSAIKQELISFNDASFPEQLFPEENSHFALQCPLMSEKTSAQHIVWYRDGQPLERHSSQLSIPSIASSDAGLYRCYVSNAFGGAFSPAVNVSVNYFHGFGDEPDSFFDRRVVLNSPINLRPPSLKIGGYISNLHWAWFKDGQKLNSDDRRYFLSYSGELVVLRADDLAMGIYRVEVHRDLTPVFRASSRDYRVVAEHSSLPIKPSFDIIYRPRDVKVVIMLPNTGNPPTMTTFECVPNLRNALETEIRWLLNSEQLSDSSGHVRFELGGQRLRILDVAQLLVGVAAHSVAIQCKVRVRTMDGARWMDQADARLDILEKPRLLRLPSLAPVVVEKREGDPLQLECHAERAWPRANFRWYFNERKLENAGAELLVISNLSVNHFGAYQCEATNTAGTDIVPIWVVRHEDANHSARKTPTFSTDRPTPSEDSQSPIIIQGPQNQSLLIGSKAQLTCQIAPGNNGLMPFWSINNEQIPLGGDPFHRIFVDANGTMWINQVGPDNTGEYRCTARTVGDGVERARQTAWLSIIEKPGMVQNVRAELTNSTGQERILVHWSPGFDGNSPVVKWSVEMRTKPTGQLNVFWSDWELAIELFSPAKLVASSDCCATFVENVRPAATAEFRVIAHNKFGVGKPSLPSQNVKMPQRPPTAVPTKVHASARSSQSVMVQWQPPEHGETNEESDIRGYLVRYRLSGYSTADWNDRNVSDGLARNVLIEPLITWREYDVQVAAYNDRGLGVFSRPVTVTTLEGLPLQAPQNVHVKVINSTAILLAFDPPNQQMILGVNLGYRIELWEGPSALFNQPSHVERLVPAFFRIEHRIERLKKFARYNLTVLCYTAPGDGPRSDPVEFQTAEDLPGPVRSLEPLDVFSESALVQWEAPVEPNGIIQKYLLVWTENGSNKRRDVEISGHQHNYSIEGLRSQTKYTVELTAFTKIGAGLMVETRFESGVPPELPSPPTGLSVAEIMATKARIHFVPGSDGHAPIRKWLIEARIGHSSAFVPLAEFRPLHRGTNLLLLDTLRPNTGYQIRLVSENVRGRSLPSEPSRHFRTLSSAPVRAPQKLWAETASDTQISLAWTPLTEYGGISLATLSPNQTEVERALEKLKMAQFVIPGGAKIHQYQLSGLRPFSLYQFRILSRNRVGQSRPGDVVNATTFEGVPSIAPALRAQLNAQGGIEVHWDQLELDQANGLIVVYKVRLRADDGELLEREVSFSEARTVVNFPSTTLRPYTKYAVTVSAGTVVGEGPVQERPIMLETPQDVTDPPSNVSFVYKSPTELRLGWTTPSHPNGQILHYGVLMWRNGEQRPAIPFTEVPANLNQFMATQLLPETVYNFALNAQTAVGWGAERVLRVRTGKQSAPLPIPPVPQRDTSTAQSSTALHLIWDPLDNTNSSSNNVNESNSPARAIELAWQRANHQPQQEWITVDECIPVERHRHTVKSPTDEMNSFS</sequence>
<dbReference type="CDD" id="cd00096">
    <property type="entry name" value="Ig"/>
    <property type="match status" value="1"/>
</dbReference>
<dbReference type="Gene3D" id="2.60.40.10">
    <property type="entry name" value="Immunoglobulins"/>
    <property type="match status" value="11"/>
</dbReference>
<evidence type="ECO:0000256" key="4">
    <source>
        <dbReference type="ARBA" id="ARBA00022737"/>
    </source>
</evidence>
<feature type="domain" description="Fibronectin type-III" evidence="15">
    <location>
        <begin position="873"/>
        <end position="966"/>
    </location>
</feature>
<comment type="similarity">
    <text evidence="11">Belongs to the sidekick family.</text>
</comment>
<keyword evidence="3 13" id="KW-0732">Signal</keyword>
<evidence type="ECO:0000256" key="12">
    <source>
        <dbReference type="SAM" id="MobiDB-lite"/>
    </source>
</evidence>
<dbReference type="SUPFAM" id="SSF49265">
    <property type="entry name" value="Fibronectin type III"/>
    <property type="match status" value="5"/>
</dbReference>
<keyword evidence="6" id="KW-1133">Transmembrane helix</keyword>
<dbReference type="Proteomes" id="UP000887572">
    <property type="component" value="Unplaced"/>
</dbReference>
<evidence type="ECO:0000259" key="14">
    <source>
        <dbReference type="PROSITE" id="PS50835"/>
    </source>
</evidence>
<feature type="compositionally biased region" description="Polar residues" evidence="12">
    <location>
        <begin position="430"/>
        <end position="446"/>
    </location>
</feature>
<evidence type="ECO:0000256" key="7">
    <source>
        <dbReference type="ARBA" id="ARBA00023136"/>
    </source>
</evidence>
<evidence type="ECO:0000256" key="5">
    <source>
        <dbReference type="ARBA" id="ARBA00022889"/>
    </source>
</evidence>
<feature type="domain" description="Fibronectin type-III" evidence="15">
    <location>
        <begin position="665"/>
        <end position="764"/>
    </location>
</feature>
<dbReference type="PANTHER" id="PTHR13817:SF166">
    <property type="entry name" value="NEURONAL IGCAM-RELATED"/>
    <property type="match status" value="1"/>
</dbReference>
<evidence type="ECO:0000256" key="1">
    <source>
        <dbReference type="ARBA" id="ARBA00004479"/>
    </source>
</evidence>
<keyword evidence="2" id="KW-0812">Transmembrane</keyword>
<dbReference type="SUPFAM" id="SSF48726">
    <property type="entry name" value="Immunoglobulin"/>
    <property type="match status" value="3"/>
</dbReference>
<name>A0A914I8X7_GLORO</name>
<evidence type="ECO:0000256" key="6">
    <source>
        <dbReference type="ARBA" id="ARBA00022989"/>
    </source>
</evidence>
<accession>A0A914I8X7</accession>
<evidence type="ECO:0000256" key="3">
    <source>
        <dbReference type="ARBA" id="ARBA00022729"/>
    </source>
</evidence>
<keyword evidence="10" id="KW-0393">Immunoglobulin domain</keyword>
<dbReference type="PROSITE" id="PS50835">
    <property type="entry name" value="IG_LIKE"/>
    <property type="match status" value="3"/>
</dbReference>
<dbReference type="GO" id="GO:0007156">
    <property type="term" value="P:homophilic cell adhesion via plasma membrane adhesion molecules"/>
    <property type="evidence" value="ECO:0007669"/>
    <property type="project" value="TreeGrafter"/>
</dbReference>
<dbReference type="GO" id="GO:0007416">
    <property type="term" value="P:synapse assembly"/>
    <property type="evidence" value="ECO:0007669"/>
    <property type="project" value="TreeGrafter"/>
</dbReference>
<feature type="domain" description="Fibronectin type-III" evidence="15">
    <location>
        <begin position="1277"/>
        <end position="1371"/>
    </location>
</feature>
<dbReference type="InterPro" id="IPR007110">
    <property type="entry name" value="Ig-like_dom"/>
</dbReference>
<dbReference type="Pfam" id="PF13895">
    <property type="entry name" value="Ig_2"/>
    <property type="match status" value="1"/>
</dbReference>
<feature type="domain" description="Ig-like" evidence="14">
    <location>
        <begin position="335"/>
        <end position="414"/>
    </location>
</feature>
<dbReference type="FunFam" id="2.60.40.10:FF:000158">
    <property type="entry name" value="Sidekick cell adhesion molecule 2"/>
    <property type="match status" value="1"/>
</dbReference>
<dbReference type="SMART" id="SM00060">
    <property type="entry name" value="FN3"/>
    <property type="match status" value="9"/>
</dbReference>
<keyword evidence="8" id="KW-1015">Disulfide bond</keyword>
<evidence type="ECO:0000256" key="13">
    <source>
        <dbReference type="SAM" id="SignalP"/>
    </source>
</evidence>
<evidence type="ECO:0000256" key="2">
    <source>
        <dbReference type="ARBA" id="ARBA00022692"/>
    </source>
</evidence>
<keyword evidence="9" id="KW-0325">Glycoprotein</keyword>
<dbReference type="SMART" id="SM00408">
    <property type="entry name" value="IGc2"/>
    <property type="match status" value="3"/>
</dbReference>
<feature type="domain" description="Fibronectin type-III" evidence="15">
    <location>
        <begin position="548"/>
        <end position="660"/>
    </location>
</feature>
<dbReference type="InterPro" id="IPR013783">
    <property type="entry name" value="Ig-like_fold"/>
</dbReference>
<evidence type="ECO:0000256" key="9">
    <source>
        <dbReference type="ARBA" id="ARBA00023180"/>
    </source>
</evidence>
<evidence type="ECO:0000256" key="8">
    <source>
        <dbReference type="ARBA" id="ARBA00023157"/>
    </source>
</evidence>
<dbReference type="InterPro" id="IPR003599">
    <property type="entry name" value="Ig_sub"/>
</dbReference>
<evidence type="ECO:0000313" key="16">
    <source>
        <dbReference type="Proteomes" id="UP000887572"/>
    </source>
</evidence>
<reference evidence="17" key="1">
    <citation type="submission" date="2022-11" db="UniProtKB">
        <authorList>
            <consortium name="WormBaseParasite"/>
        </authorList>
    </citation>
    <scope>IDENTIFICATION</scope>
</reference>
<dbReference type="InterPro" id="IPR050964">
    <property type="entry name" value="Striated_Muscle_Regulatory"/>
</dbReference>
<evidence type="ECO:0000259" key="15">
    <source>
        <dbReference type="PROSITE" id="PS50853"/>
    </source>
</evidence>
<dbReference type="InterPro" id="IPR003961">
    <property type="entry name" value="FN3_dom"/>
</dbReference>
<feature type="region of interest" description="Disordered" evidence="12">
    <location>
        <begin position="427"/>
        <end position="446"/>
    </location>
</feature>
<dbReference type="PROSITE" id="PS50853">
    <property type="entry name" value="FN3"/>
    <property type="match status" value="8"/>
</dbReference>
<feature type="chain" id="PRO_5037540616" evidence="13">
    <location>
        <begin position="20"/>
        <end position="1462"/>
    </location>
</feature>
<proteinExistence type="inferred from homology"/>
<feature type="domain" description="Fibronectin type-III" evidence="15">
    <location>
        <begin position="769"/>
        <end position="869"/>
    </location>
</feature>
<dbReference type="Pfam" id="PF00041">
    <property type="entry name" value="fn3"/>
    <property type="match status" value="5"/>
</dbReference>
<keyword evidence="16" id="KW-1185">Reference proteome</keyword>
<evidence type="ECO:0000256" key="11">
    <source>
        <dbReference type="ARBA" id="ARBA00061621"/>
    </source>
</evidence>
<feature type="domain" description="Fibronectin type-III" evidence="15">
    <location>
        <begin position="1176"/>
        <end position="1273"/>
    </location>
</feature>
<feature type="signal peptide" evidence="13">
    <location>
        <begin position="1"/>
        <end position="19"/>
    </location>
</feature>
<feature type="domain" description="Fibronectin type-III" evidence="15">
    <location>
        <begin position="970"/>
        <end position="1067"/>
    </location>
</feature>
<organism evidence="16 17">
    <name type="scientific">Globodera rostochiensis</name>
    <name type="common">Golden nematode worm</name>
    <name type="synonym">Heterodera rostochiensis</name>
    <dbReference type="NCBI Taxonomy" id="31243"/>
    <lineage>
        <taxon>Eukaryota</taxon>
        <taxon>Metazoa</taxon>
        <taxon>Ecdysozoa</taxon>
        <taxon>Nematoda</taxon>
        <taxon>Chromadorea</taxon>
        <taxon>Rhabditida</taxon>
        <taxon>Tylenchina</taxon>
        <taxon>Tylenchomorpha</taxon>
        <taxon>Tylenchoidea</taxon>
        <taxon>Heteroderidae</taxon>
        <taxon>Heteroderinae</taxon>
        <taxon>Globodera</taxon>
    </lineage>
</organism>
<keyword evidence="7" id="KW-0472">Membrane</keyword>
<dbReference type="PANTHER" id="PTHR13817">
    <property type="entry name" value="TITIN"/>
    <property type="match status" value="1"/>
</dbReference>
<dbReference type="GO" id="GO:0045202">
    <property type="term" value="C:synapse"/>
    <property type="evidence" value="ECO:0007669"/>
    <property type="project" value="TreeGrafter"/>
</dbReference>
<dbReference type="SMART" id="SM00409">
    <property type="entry name" value="IG"/>
    <property type="match status" value="3"/>
</dbReference>
<dbReference type="Pfam" id="PF13927">
    <property type="entry name" value="Ig_3"/>
    <property type="match status" value="1"/>
</dbReference>
<comment type="subcellular location">
    <subcellularLocation>
        <location evidence="1">Membrane</location>
        <topology evidence="1">Single-pass type I membrane protein</topology>
    </subcellularLocation>
</comment>
<feature type="domain" description="Fibronectin type-III" evidence="15">
    <location>
        <begin position="1072"/>
        <end position="1171"/>
    </location>
</feature>
<evidence type="ECO:0000256" key="10">
    <source>
        <dbReference type="ARBA" id="ARBA00023319"/>
    </source>
</evidence>
<dbReference type="GO" id="GO:0016020">
    <property type="term" value="C:membrane"/>
    <property type="evidence" value="ECO:0007669"/>
    <property type="project" value="UniProtKB-SubCell"/>
</dbReference>
<keyword evidence="5" id="KW-0130">Cell adhesion</keyword>
<dbReference type="CDD" id="cd00063">
    <property type="entry name" value="FN3"/>
    <property type="match status" value="8"/>
</dbReference>